<name>A0ABV9P4Y7_9FLAO</name>
<dbReference type="Pfam" id="PF00149">
    <property type="entry name" value="Metallophos"/>
    <property type="match status" value="1"/>
</dbReference>
<dbReference type="SUPFAM" id="SSF56300">
    <property type="entry name" value="Metallo-dependent phosphatases"/>
    <property type="match status" value="1"/>
</dbReference>
<evidence type="ECO:0000313" key="5">
    <source>
        <dbReference type="EMBL" id="MFC4739309.1"/>
    </source>
</evidence>
<keyword evidence="1" id="KW-0479">Metal-binding</keyword>
<protein>
    <submittedName>
        <fullName evidence="5">Metallophosphoesterase</fullName>
    </submittedName>
</protein>
<dbReference type="EMBL" id="JBHSGW010000003">
    <property type="protein sequence ID" value="MFC4739309.1"/>
    <property type="molecule type" value="Genomic_DNA"/>
</dbReference>
<dbReference type="PANTHER" id="PTHR31302:SF31">
    <property type="entry name" value="PHOSPHODIESTERASE YAEI"/>
    <property type="match status" value="1"/>
</dbReference>
<dbReference type="PANTHER" id="PTHR31302">
    <property type="entry name" value="TRANSMEMBRANE PROTEIN WITH METALLOPHOSPHOESTERASE DOMAIN-RELATED"/>
    <property type="match status" value="1"/>
</dbReference>
<feature type="transmembrane region" description="Helical" evidence="3">
    <location>
        <begin position="116"/>
        <end position="138"/>
    </location>
</feature>
<dbReference type="InterPro" id="IPR029052">
    <property type="entry name" value="Metallo-depent_PP-like"/>
</dbReference>
<evidence type="ECO:0000313" key="6">
    <source>
        <dbReference type="Proteomes" id="UP001595885"/>
    </source>
</evidence>
<feature type="transmembrane region" description="Helical" evidence="3">
    <location>
        <begin position="63"/>
        <end position="85"/>
    </location>
</feature>
<dbReference type="CDD" id="cd07385">
    <property type="entry name" value="MPP_YkuE_C"/>
    <property type="match status" value="1"/>
</dbReference>
<accession>A0ABV9P4Y7</accession>
<proteinExistence type="predicted"/>
<feature type="domain" description="Calcineurin-like phosphoesterase" evidence="4">
    <location>
        <begin position="163"/>
        <end position="343"/>
    </location>
</feature>
<dbReference type="RefSeq" id="WP_379738607.1">
    <property type="nucleotide sequence ID" value="NZ_JBHSGW010000003.1"/>
</dbReference>
<evidence type="ECO:0000256" key="2">
    <source>
        <dbReference type="ARBA" id="ARBA00022801"/>
    </source>
</evidence>
<comment type="caution">
    <text evidence="5">The sequence shown here is derived from an EMBL/GenBank/DDBJ whole genome shotgun (WGS) entry which is preliminary data.</text>
</comment>
<dbReference type="InterPro" id="IPR004843">
    <property type="entry name" value="Calcineurin-like_PHP"/>
</dbReference>
<dbReference type="Proteomes" id="UP001595885">
    <property type="component" value="Unassembled WGS sequence"/>
</dbReference>
<keyword evidence="3" id="KW-0812">Transmembrane</keyword>
<evidence type="ECO:0000256" key="3">
    <source>
        <dbReference type="SAM" id="Phobius"/>
    </source>
</evidence>
<evidence type="ECO:0000256" key="1">
    <source>
        <dbReference type="ARBA" id="ARBA00022723"/>
    </source>
</evidence>
<organism evidence="5 6">
    <name type="scientific">Flavobacterium ponti</name>
    <dbReference type="NCBI Taxonomy" id="665133"/>
    <lineage>
        <taxon>Bacteria</taxon>
        <taxon>Pseudomonadati</taxon>
        <taxon>Bacteroidota</taxon>
        <taxon>Flavobacteriia</taxon>
        <taxon>Flavobacteriales</taxon>
        <taxon>Flavobacteriaceae</taxon>
        <taxon>Flavobacterium</taxon>
    </lineage>
</organism>
<evidence type="ECO:0000259" key="4">
    <source>
        <dbReference type="Pfam" id="PF00149"/>
    </source>
</evidence>
<keyword evidence="6" id="KW-1185">Reference proteome</keyword>
<feature type="transmembrane region" description="Helical" evidence="3">
    <location>
        <begin position="30"/>
        <end position="51"/>
    </location>
</feature>
<keyword evidence="3" id="KW-1133">Transmembrane helix</keyword>
<reference evidence="6" key="1">
    <citation type="journal article" date="2019" name="Int. J. Syst. Evol. Microbiol.">
        <title>The Global Catalogue of Microorganisms (GCM) 10K type strain sequencing project: providing services to taxonomists for standard genome sequencing and annotation.</title>
        <authorList>
            <consortium name="The Broad Institute Genomics Platform"/>
            <consortium name="The Broad Institute Genome Sequencing Center for Infectious Disease"/>
            <person name="Wu L."/>
            <person name="Ma J."/>
        </authorList>
    </citation>
    <scope>NUCLEOTIDE SEQUENCE [LARGE SCALE GENOMIC DNA]</scope>
    <source>
        <strain evidence="6">CCUG 50349</strain>
    </source>
</reference>
<dbReference type="Gene3D" id="3.60.21.10">
    <property type="match status" value="1"/>
</dbReference>
<keyword evidence="3" id="KW-0472">Membrane</keyword>
<dbReference type="InterPro" id="IPR051158">
    <property type="entry name" value="Metallophosphoesterase_sf"/>
</dbReference>
<keyword evidence="2" id="KW-0378">Hydrolase</keyword>
<gene>
    <name evidence="5" type="ORF">ACFO3U_04825</name>
</gene>
<sequence length="413" mass="47376">MLRWIIPLIVIAVVEFYSFQAIRTVSKSKIVLAVYILATLITIIYIVYNFLQFDRSVGQTQQSMLAMGMFLIFVVPKILIAVVLFGEDIFRFFKAIIVHFMGDNDGGKFMPTRRRFVSQIALGLASIPFTSLIYGMTIGKYNFKVIKKTLSFPDLPDSFDGVTITHISDIHSGSFDNHEKIEYAIDLINEQNSDLVLFTGDIVNTHAKEMHPWIETFKKIHNPVLGKYSILGNHDYGEYSDWSSEEAKEENFKEIKDLHRQIDFKLLLNQNVKIQKGKDFIRLVGVENWGKHFKKAGDLNIASEGVSNDEFKILMSHDPSHWDAEVQHDERNYHLTLSGHTHGFQFGIEIPGFLKWSPVQYVYKQWAGLYENMGRFIYVNRGFGFHAFPGRVGIMPEITVITLKKGGFTVKDL</sequence>